<dbReference type="GO" id="GO:0042773">
    <property type="term" value="P:ATP synthesis coupled electron transport"/>
    <property type="evidence" value="ECO:0007669"/>
    <property type="project" value="TreeGrafter"/>
</dbReference>
<evidence type="ECO:0000256" key="4">
    <source>
        <dbReference type="ARBA" id="ARBA00022617"/>
    </source>
</evidence>
<comment type="similarity">
    <text evidence="2 16">Belongs to the cytochrome c oxidase subunit 2 family.</text>
</comment>
<keyword evidence="9 16" id="KW-0249">Electron transport</keyword>
<dbReference type="Pfam" id="PF00034">
    <property type="entry name" value="Cytochrom_C"/>
    <property type="match status" value="1"/>
</dbReference>
<dbReference type="InterPro" id="IPR045187">
    <property type="entry name" value="CcO_II"/>
</dbReference>
<dbReference type="EMBL" id="SNWI01000012">
    <property type="protein sequence ID" value="TDN96250.1"/>
    <property type="molecule type" value="Genomic_DNA"/>
</dbReference>
<dbReference type="PROSITE" id="PS51007">
    <property type="entry name" value="CYTC"/>
    <property type="match status" value="1"/>
</dbReference>
<keyword evidence="11 15" id="KW-0408">Iron</keyword>
<evidence type="ECO:0000256" key="8">
    <source>
        <dbReference type="ARBA" id="ARBA00022967"/>
    </source>
</evidence>
<evidence type="ECO:0000256" key="14">
    <source>
        <dbReference type="ARBA" id="ARBA00024688"/>
    </source>
</evidence>
<keyword evidence="10 18" id="KW-1133">Transmembrane helix</keyword>
<evidence type="ECO:0000256" key="17">
    <source>
        <dbReference type="RuleBase" id="RU004024"/>
    </source>
</evidence>
<keyword evidence="5 16" id="KW-0679">Respiratory chain</keyword>
<evidence type="ECO:0000256" key="10">
    <source>
        <dbReference type="ARBA" id="ARBA00022989"/>
    </source>
</evidence>
<evidence type="ECO:0000313" key="25">
    <source>
        <dbReference type="Proteomes" id="UP000294848"/>
    </source>
</evidence>
<organism evidence="22 24">
    <name type="scientific">Sunxiuqinia elliptica</name>
    <dbReference type="NCBI Taxonomy" id="655355"/>
    <lineage>
        <taxon>Bacteria</taxon>
        <taxon>Pseudomonadati</taxon>
        <taxon>Bacteroidota</taxon>
        <taxon>Bacteroidia</taxon>
        <taxon>Marinilabiliales</taxon>
        <taxon>Prolixibacteraceae</taxon>
        <taxon>Sunxiuqinia</taxon>
    </lineage>
</organism>
<evidence type="ECO:0000259" key="20">
    <source>
        <dbReference type="PROSITE" id="PS50999"/>
    </source>
</evidence>
<keyword evidence="4 15" id="KW-0349">Heme</keyword>
<dbReference type="PROSITE" id="PS00078">
    <property type="entry name" value="COX2"/>
    <property type="match status" value="1"/>
</dbReference>
<comment type="cofactor">
    <cofactor evidence="17">
        <name>Cu cation</name>
        <dbReference type="ChEBI" id="CHEBI:23378"/>
    </cofactor>
    <text evidence="17">Binds a copper A center.</text>
</comment>
<evidence type="ECO:0000256" key="3">
    <source>
        <dbReference type="ARBA" id="ARBA00022448"/>
    </source>
</evidence>
<dbReference type="Pfam" id="PF02790">
    <property type="entry name" value="COX2_TM"/>
    <property type="match status" value="1"/>
</dbReference>
<dbReference type="SUPFAM" id="SSF49503">
    <property type="entry name" value="Cupredoxins"/>
    <property type="match status" value="1"/>
</dbReference>
<dbReference type="GO" id="GO:0020037">
    <property type="term" value="F:heme binding"/>
    <property type="evidence" value="ECO:0007669"/>
    <property type="project" value="InterPro"/>
</dbReference>
<dbReference type="GO" id="GO:0004129">
    <property type="term" value="F:cytochrome-c oxidase activity"/>
    <property type="evidence" value="ECO:0007669"/>
    <property type="project" value="UniProtKB-EC"/>
</dbReference>
<dbReference type="STRING" id="655355.SAMN05216283_11161"/>
<dbReference type="InterPro" id="IPR014222">
    <property type="entry name" value="Cyt_c_oxidase_su2"/>
</dbReference>
<dbReference type="InterPro" id="IPR036909">
    <property type="entry name" value="Cyt_c-like_dom_sf"/>
</dbReference>
<feature type="transmembrane region" description="Helical" evidence="18">
    <location>
        <begin position="20"/>
        <end position="43"/>
    </location>
</feature>
<dbReference type="PROSITE" id="PS50857">
    <property type="entry name" value="COX2_CUA"/>
    <property type="match status" value="1"/>
</dbReference>
<evidence type="ECO:0000313" key="23">
    <source>
        <dbReference type="EMBL" id="TDN96250.1"/>
    </source>
</evidence>
<evidence type="ECO:0000256" key="5">
    <source>
        <dbReference type="ARBA" id="ARBA00022660"/>
    </source>
</evidence>
<dbReference type="EC" id="7.1.1.9" evidence="17"/>
<evidence type="ECO:0000259" key="21">
    <source>
        <dbReference type="PROSITE" id="PS51007"/>
    </source>
</evidence>
<dbReference type="OrthoDB" id="9781261at2"/>
<evidence type="ECO:0000256" key="1">
    <source>
        <dbReference type="ARBA" id="ARBA00004141"/>
    </source>
</evidence>
<keyword evidence="7 15" id="KW-0479">Metal-binding</keyword>
<dbReference type="EMBL" id="FONW01000011">
    <property type="protein sequence ID" value="SFF63237.1"/>
    <property type="molecule type" value="Genomic_DNA"/>
</dbReference>
<sequence length="314" mass="36047">MYILASTQASNFVSGVDKAFIIILAICFFFLIALTAVMIYFMFKYNKKKHPKATQIKGSNTLEVVWTVIPTILVLIMFYYGWAGWKPMREAPEDSFEITVNSRMWNFTFQYDNGRRTDTLFIPKDRPVKLNLRSMDVIHSVYIPAFRVKEDVVPGSDKFMWFTAQNEGIYELFCTEYCGLQHSYMYNWVKVMPEEEFNTWYTDTTQQLASAQVESPTAAGKRIMTNIGCLACHSLDGSRLVGPSFKGLYGHEATVKTGGETRTVMVDDEYIKRSIFDPNADIVEGFNKGLMVSYEGQLTETEVEQIIEYLKTLK</sequence>
<gene>
    <name evidence="23" type="ORF">DET52_11277</name>
    <name evidence="22" type="ORF">SAMN05216283_11161</name>
</gene>
<feature type="domain" description="Cytochrome oxidase subunit II transmembrane region profile" evidence="20">
    <location>
        <begin position="1"/>
        <end position="92"/>
    </location>
</feature>
<feature type="transmembrane region" description="Helical" evidence="18">
    <location>
        <begin position="64"/>
        <end position="82"/>
    </location>
</feature>
<dbReference type="Proteomes" id="UP000294848">
    <property type="component" value="Unassembled WGS sequence"/>
</dbReference>
<comment type="function">
    <text evidence="14 17">Subunits I and II form the functional core of the enzyme complex. Electrons originating in cytochrome c are transferred via heme a and Cu(A) to the binuclear center formed by heme a3 and Cu(B).</text>
</comment>
<dbReference type="Proteomes" id="UP000198964">
    <property type="component" value="Unassembled WGS sequence"/>
</dbReference>
<comment type="catalytic activity">
    <reaction evidence="17">
        <text>4 Fe(II)-[cytochrome c] + O2 + 8 H(+)(in) = 4 Fe(III)-[cytochrome c] + 2 H2O + 4 H(+)(out)</text>
        <dbReference type="Rhea" id="RHEA:11436"/>
        <dbReference type="Rhea" id="RHEA-COMP:10350"/>
        <dbReference type="Rhea" id="RHEA-COMP:14399"/>
        <dbReference type="ChEBI" id="CHEBI:15377"/>
        <dbReference type="ChEBI" id="CHEBI:15378"/>
        <dbReference type="ChEBI" id="CHEBI:15379"/>
        <dbReference type="ChEBI" id="CHEBI:29033"/>
        <dbReference type="ChEBI" id="CHEBI:29034"/>
        <dbReference type="EC" id="7.1.1.9"/>
    </reaction>
</comment>
<evidence type="ECO:0000256" key="18">
    <source>
        <dbReference type="SAM" id="Phobius"/>
    </source>
</evidence>
<dbReference type="SUPFAM" id="SSF81464">
    <property type="entry name" value="Cytochrome c oxidase subunit II-like, transmembrane region"/>
    <property type="match status" value="1"/>
</dbReference>
<evidence type="ECO:0000256" key="9">
    <source>
        <dbReference type="ARBA" id="ARBA00022982"/>
    </source>
</evidence>
<evidence type="ECO:0000256" key="2">
    <source>
        <dbReference type="ARBA" id="ARBA00007866"/>
    </source>
</evidence>
<evidence type="ECO:0000313" key="24">
    <source>
        <dbReference type="Proteomes" id="UP000198964"/>
    </source>
</evidence>
<dbReference type="GO" id="GO:0005886">
    <property type="term" value="C:plasma membrane"/>
    <property type="evidence" value="ECO:0007669"/>
    <property type="project" value="UniProtKB-SubCell"/>
</dbReference>
<comment type="subcellular location">
    <subcellularLocation>
        <location evidence="16">Cell membrane</location>
        <topology evidence="16">Multi-pass membrane protein</topology>
    </subcellularLocation>
    <subcellularLocation>
        <location evidence="1">Membrane</location>
        <topology evidence="1">Multi-pass membrane protein</topology>
    </subcellularLocation>
</comment>
<proteinExistence type="inferred from homology"/>
<accession>A0A1I2KDF7</accession>
<evidence type="ECO:0000256" key="6">
    <source>
        <dbReference type="ARBA" id="ARBA00022692"/>
    </source>
</evidence>
<dbReference type="PANTHER" id="PTHR22888">
    <property type="entry name" value="CYTOCHROME C OXIDASE, SUBUNIT II"/>
    <property type="match status" value="1"/>
</dbReference>
<dbReference type="InterPro" id="IPR008972">
    <property type="entry name" value="Cupredoxin"/>
</dbReference>
<reference evidence="23 25" key="2">
    <citation type="submission" date="2019-03" db="EMBL/GenBank/DDBJ databases">
        <title>Freshwater and sediment microbial communities from various areas in North America, analyzing microbe dynamics in response to fracking.</title>
        <authorList>
            <person name="Lamendella R."/>
        </authorList>
    </citation>
    <scope>NUCLEOTIDE SEQUENCE [LARGE SCALE GENOMIC DNA]</scope>
    <source>
        <strain evidence="23 25">114D</strain>
    </source>
</reference>
<keyword evidence="12 17" id="KW-0186">Copper</keyword>
<dbReference type="Pfam" id="PF00116">
    <property type="entry name" value="COX2"/>
    <property type="match status" value="1"/>
</dbReference>
<dbReference type="GO" id="GO:0005507">
    <property type="term" value="F:copper ion binding"/>
    <property type="evidence" value="ECO:0007669"/>
    <property type="project" value="InterPro"/>
</dbReference>
<dbReference type="NCBIfam" id="TIGR02866">
    <property type="entry name" value="CoxB"/>
    <property type="match status" value="1"/>
</dbReference>
<dbReference type="CDD" id="cd13915">
    <property type="entry name" value="CuRO_HCO_II_like_2"/>
    <property type="match status" value="1"/>
</dbReference>
<feature type="domain" description="Cytochrome c" evidence="21">
    <location>
        <begin position="215"/>
        <end position="314"/>
    </location>
</feature>
<keyword evidence="24" id="KW-1185">Reference proteome</keyword>
<keyword evidence="3 16" id="KW-0813">Transport</keyword>
<evidence type="ECO:0000256" key="13">
    <source>
        <dbReference type="ARBA" id="ARBA00023136"/>
    </source>
</evidence>
<evidence type="ECO:0000313" key="22">
    <source>
        <dbReference type="EMBL" id="SFF63237.1"/>
    </source>
</evidence>
<dbReference type="InterPro" id="IPR011759">
    <property type="entry name" value="Cyt_c_oxidase_su2_TM_dom"/>
</dbReference>
<dbReference type="InterPro" id="IPR002429">
    <property type="entry name" value="CcO_II-like_C"/>
</dbReference>
<name>A0A1I2KDF7_9BACT</name>
<dbReference type="InterPro" id="IPR036257">
    <property type="entry name" value="Cyt_c_oxidase_su2_TM_sf"/>
</dbReference>
<keyword evidence="8" id="KW-1278">Translocase</keyword>
<evidence type="ECO:0000256" key="11">
    <source>
        <dbReference type="ARBA" id="ARBA00023004"/>
    </source>
</evidence>
<dbReference type="AlphaFoldDB" id="A0A1I2KDF7"/>
<evidence type="ECO:0000256" key="15">
    <source>
        <dbReference type="PROSITE-ProRule" id="PRU00433"/>
    </source>
</evidence>
<dbReference type="PROSITE" id="PS50999">
    <property type="entry name" value="COX2_TM"/>
    <property type="match status" value="1"/>
</dbReference>
<dbReference type="Gene3D" id="1.10.287.90">
    <property type="match status" value="1"/>
</dbReference>
<evidence type="ECO:0000256" key="7">
    <source>
        <dbReference type="ARBA" id="ARBA00022723"/>
    </source>
</evidence>
<keyword evidence="13 18" id="KW-0472">Membrane</keyword>
<feature type="domain" description="Cytochrome oxidase subunit II copper A binding" evidence="19">
    <location>
        <begin position="93"/>
        <end position="203"/>
    </location>
</feature>
<dbReference type="InterPro" id="IPR001505">
    <property type="entry name" value="Copper_CuA"/>
</dbReference>
<dbReference type="InterPro" id="IPR009056">
    <property type="entry name" value="Cyt_c-like_dom"/>
</dbReference>
<reference evidence="22 24" key="1">
    <citation type="submission" date="2016-10" db="EMBL/GenBank/DDBJ databases">
        <authorList>
            <person name="de Groot N.N."/>
        </authorList>
    </citation>
    <scope>NUCLEOTIDE SEQUENCE [LARGE SCALE GENOMIC DNA]</scope>
    <source>
        <strain evidence="22 24">CGMCC 1.9156</strain>
    </source>
</reference>
<dbReference type="PANTHER" id="PTHR22888:SF9">
    <property type="entry name" value="CYTOCHROME C OXIDASE SUBUNIT 2"/>
    <property type="match status" value="1"/>
</dbReference>
<dbReference type="GO" id="GO:0016491">
    <property type="term" value="F:oxidoreductase activity"/>
    <property type="evidence" value="ECO:0007669"/>
    <property type="project" value="InterPro"/>
</dbReference>
<dbReference type="Gene3D" id="2.60.40.420">
    <property type="entry name" value="Cupredoxins - blue copper proteins"/>
    <property type="match status" value="1"/>
</dbReference>
<keyword evidence="6 16" id="KW-0812">Transmembrane</keyword>
<protein>
    <recommendedName>
        <fullName evidence="17">Cytochrome c oxidase subunit 2</fullName>
        <ecNumber evidence="17">7.1.1.9</ecNumber>
    </recommendedName>
</protein>
<dbReference type="SUPFAM" id="SSF46626">
    <property type="entry name" value="Cytochrome c"/>
    <property type="match status" value="1"/>
</dbReference>
<dbReference type="RefSeq" id="WP_093921069.1">
    <property type="nucleotide sequence ID" value="NZ_FONW01000011.1"/>
</dbReference>
<evidence type="ECO:0000259" key="19">
    <source>
        <dbReference type="PROSITE" id="PS50857"/>
    </source>
</evidence>
<evidence type="ECO:0000256" key="12">
    <source>
        <dbReference type="ARBA" id="ARBA00023008"/>
    </source>
</evidence>
<evidence type="ECO:0000256" key="16">
    <source>
        <dbReference type="RuleBase" id="RU000456"/>
    </source>
</evidence>